<name>A0A1C6RH41_9ACTN</name>
<gene>
    <name evidence="2" type="ORF">GA0074692_0039</name>
</gene>
<feature type="region of interest" description="Disordered" evidence="1">
    <location>
        <begin position="1"/>
        <end position="41"/>
    </location>
</feature>
<dbReference type="RefSeq" id="WP_091638489.1">
    <property type="nucleotide sequence ID" value="NZ_FMHW01000001.1"/>
</dbReference>
<feature type="compositionally biased region" description="Basic and acidic residues" evidence="1">
    <location>
        <begin position="77"/>
        <end position="90"/>
    </location>
</feature>
<dbReference type="AlphaFoldDB" id="A0A1C6RH41"/>
<keyword evidence="3" id="KW-1185">Reference proteome</keyword>
<protein>
    <submittedName>
        <fullName evidence="2">Uncharacterized protein</fullName>
    </submittedName>
</protein>
<dbReference type="Proteomes" id="UP000198959">
    <property type="component" value="Unassembled WGS sequence"/>
</dbReference>
<feature type="compositionally biased region" description="Low complexity" evidence="1">
    <location>
        <begin position="1"/>
        <end position="24"/>
    </location>
</feature>
<dbReference type="OrthoDB" id="3405126at2"/>
<dbReference type="EMBL" id="FMHW01000001">
    <property type="protein sequence ID" value="SCL16480.1"/>
    <property type="molecule type" value="Genomic_DNA"/>
</dbReference>
<proteinExistence type="predicted"/>
<feature type="compositionally biased region" description="Basic residues" evidence="1">
    <location>
        <begin position="29"/>
        <end position="40"/>
    </location>
</feature>
<feature type="region of interest" description="Disordered" evidence="1">
    <location>
        <begin position="71"/>
        <end position="99"/>
    </location>
</feature>
<sequence>MIHLDAPTQQQPTVVPAPTVGPAPDGYIGRHRASHGRRGERHLIDRPVPGDWSPLHPADRQALAPGWWATRQLPAGPDDRTGRLRLDDIQTARTEGPSA</sequence>
<organism evidence="2 3">
    <name type="scientific">Micromonospora pallida</name>
    <dbReference type="NCBI Taxonomy" id="145854"/>
    <lineage>
        <taxon>Bacteria</taxon>
        <taxon>Bacillati</taxon>
        <taxon>Actinomycetota</taxon>
        <taxon>Actinomycetes</taxon>
        <taxon>Micromonosporales</taxon>
        <taxon>Micromonosporaceae</taxon>
        <taxon>Micromonospora</taxon>
    </lineage>
</organism>
<evidence type="ECO:0000313" key="3">
    <source>
        <dbReference type="Proteomes" id="UP000198959"/>
    </source>
</evidence>
<dbReference type="STRING" id="145854.GA0074692_0039"/>
<accession>A0A1C6RH41</accession>
<evidence type="ECO:0000256" key="1">
    <source>
        <dbReference type="SAM" id="MobiDB-lite"/>
    </source>
</evidence>
<evidence type="ECO:0000313" key="2">
    <source>
        <dbReference type="EMBL" id="SCL16480.1"/>
    </source>
</evidence>
<reference evidence="3" key="1">
    <citation type="submission" date="2016-06" db="EMBL/GenBank/DDBJ databases">
        <authorList>
            <person name="Varghese N."/>
            <person name="Submissions Spin"/>
        </authorList>
    </citation>
    <scope>NUCLEOTIDE SEQUENCE [LARGE SCALE GENOMIC DNA]</scope>
    <source>
        <strain evidence="3">DSM 43817</strain>
    </source>
</reference>